<accession>E9S8S6</accession>
<protein>
    <submittedName>
        <fullName evidence="3">TIGR00268 family protein</fullName>
    </submittedName>
</protein>
<gene>
    <name evidence="3" type="ORF">CUS_5571</name>
</gene>
<dbReference type="InterPro" id="IPR022310">
    <property type="entry name" value="NAD/GMP_synthase"/>
</dbReference>
<dbReference type="eggNOG" id="COG1606">
    <property type="taxonomic scope" value="Bacteria"/>
</dbReference>
<dbReference type="OrthoDB" id="9776919at2"/>
<dbReference type="PANTHER" id="PTHR43169:SF2">
    <property type="entry name" value="NAD_GMP SYNTHASE DOMAIN-CONTAINING PROTEIN"/>
    <property type="match status" value="1"/>
</dbReference>
<dbReference type="GO" id="GO:0006163">
    <property type="term" value="P:purine nucleotide metabolic process"/>
    <property type="evidence" value="ECO:0007669"/>
    <property type="project" value="UniProtKB-ARBA"/>
</dbReference>
<comment type="caution">
    <text evidence="3">The sequence shown here is derived from an EMBL/GenBank/DDBJ whole genome shotgun (WGS) entry which is preliminary data.</text>
</comment>
<proteinExistence type="predicted"/>
<dbReference type="InterPro" id="IPR052188">
    <property type="entry name" value="Ni-pincer_cofactor_biosynth"/>
</dbReference>
<dbReference type="RefSeq" id="WP_002847391.1">
    <property type="nucleotide sequence ID" value="NZ_ADKM02000031.1"/>
</dbReference>
<dbReference type="InterPro" id="IPR005232">
    <property type="entry name" value="LarE"/>
</dbReference>
<organism evidence="3 4">
    <name type="scientific">Ruminococcus albus 8</name>
    <dbReference type="NCBI Taxonomy" id="246199"/>
    <lineage>
        <taxon>Bacteria</taxon>
        <taxon>Bacillati</taxon>
        <taxon>Bacillota</taxon>
        <taxon>Clostridia</taxon>
        <taxon>Eubacteriales</taxon>
        <taxon>Oscillospiraceae</taxon>
        <taxon>Ruminococcus</taxon>
    </lineage>
</organism>
<dbReference type="InterPro" id="IPR014729">
    <property type="entry name" value="Rossmann-like_a/b/a_fold"/>
</dbReference>
<dbReference type="Proteomes" id="UP000004259">
    <property type="component" value="Unassembled WGS sequence"/>
</dbReference>
<evidence type="ECO:0000256" key="1">
    <source>
        <dbReference type="PIRSR" id="PIRSR006661-1"/>
    </source>
</evidence>
<name>E9S8S6_RUMAL</name>
<dbReference type="GO" id="GO:0016783">
    <property type="term" value="F:sulfurtransferase activity"/>
    <property type="evidence" value="ECO:0007669"/>
    <property type="project" value="InterPro"/>
</dbReference>
<dbReference type="PANTHER" id="PTHR43169">
    <property type="entry name" value="EXSB FAMILY PROTEIN"/>
    <property type="match status" value="1"/>
</dbReference>
<dbReference type="SUPFAM" id="SSF52402">
    <property type="entry name" value="Adenine nucleotide alpha hydrolases-like"/>
    <property type="match status" value="1"/>
</dbReference>
<dbReference type="Gene3D" id="3.40.50.620">
    <property type="entry name" value="HUPs"/>
    <property type="match status" value="1"/>
</dbReference>
<feature type="domain" description="NAD/GMP synthase" evidence="2">
    <location>
        <begin position="24"/>
        <end position="79"/>
    </location>
</feature>
<dbReference type="AlphaFoldDB" id="E9S8S6"/>
<dbReference type="STRING" id="246199.CUS_5571"/>
<evidence type="ECO:0000313" key="4">
    <source>
        <dbReference type="Proteomes" id="UP000004259"/>
    </source>
</evidence>
<dbReference type="CDD" id="cd01990">
    <property type="entry name" value="LarE-like"/>
    <property type="match status" value="1"/>
</dbReference>
<sequence>MDKLHEKYSHLLEYIKGLGSAAAAFSGGVDSAFLLAAAKEALGDEVIAVTAVSPSLPKRELADAEALCRQLSVRLTVFQSDELELEEYRKNPKNRCYYCKHRLFTRILEIAEKNGLAHVIEGSNKDDDGDYRPGMQALAKLGIISPLRECGFTKAEIRRLSQEMGLPTYDKPSAACLASRIPYGDEITAEKLCMAEQAEDMLVGLGLKQLRVRIHGDIARIEVLPEQFDTVMMHREEIVHKFRLIGFRYVSLDLQGYRTGSLNEAIN</sequence>
<dbReference type="EMBL" id="ADKM02000031">
    <property type="protein sequence ID" value="EGC04253.1"/>
    <property type="molecule type" value="Genomic_DNA"/>
</dbReference>
<keyword evidence="4" id="KW-1185">Reference proteome</keyword>
<dbReference type="Pfam" id="PF02540">
    <property type="entry name" value="NAD_synthase"/>
    <property type="match status" value="1"/>
</dbReference>
<evidence type="ECO:0000259" key="2">
    <source>
        <dbReference type="Pfam" id="PF02540"/>
    </source>
</evidence>
<reference evidence="3 4" key="1">
    <citation type="submission" date="2011-02" db="EMBL/GenBank/DDBJ databases">
        <authorList>
            <person name="Nelson K.E."/>
            <person name="Sutton G."/>
            <person name="Torralba M."/>
            <person name="Durkin S."/>
            <person name="Harkins D."/>
            <person name="Montgomery R."/>
            <person name="Ziemer C."/>
            <person name="Klaassens E."/>
            <person name="Ocuiv P."/>
            <person name="Morrison M."/>
        </authorList>
    </citation>
    <scope>NUCLEOTIDE SEQUENCE [LARGE SCALE GENOMIC DNA]</scope>
    <source>
        <strain evidence="3 4">8</strain>
    </source>
</reference>
<feature type="active site" description="Nucleophile and sulfur donor" evidence="1">
    <location>
        <position position="176"/>
    </location>
</feature>
<dbReference type="NCBIfam" id="TIGR00268">
    <property type="entry name" value="ATP-dependent sacrificial sulfur transferase LarE"/>
    <property type="match status" value="1"/>
</dbReference>
<evidence type="ECO:0000313" key="3">
    <source>
        <dbReference type="EMBL" id="EGC04253.1"/>
    </source>
</evidence>
<dbReference type="PIRSF" id="PIRSF006661">
    <property type="entry name" value="PP-lp_UCP006661"/>
    <property type="match status" value="1"/>
</dbReference>